<reference evidence="5" key="1">
    <citation type="journal article" date="2014" name="Front. Microbiol.">
        <title>High frequency of phylogenetically diverse reductive dehalogenase-homologous genes in deep subseafloor sedimentary metagenomes.</title>
        <authorList>
            <person name="Kawai M."/>
            <person name="Futagami T."/>
            <person name="Toyoda A."/>
            <person name="Takaki Y."/>
            <person name="Nishi S."/>
            <person name="Hori S."/>
            <person name="Arai W."/>
            <person name="Tsubouchi T."/>
            <person name="Morono Y."/>
            <person name="Uchiyama I."/>
            <person name="Ito T."/>
            <person name="Fujiyama A."/>
            <person name="Inagaki F."/>
            <person name="Takami H."/>
        </authorList>
    </citation>
    <scope>NUCLEOTIDE SEQUENCE</scope>
    <source>
        <strain evidence="5">Expedition CK06-06</strain>
    </source>
</reference>
<organism evidence="5">
    <name type="scientific">marine sediment metagenome</name>
    <dbReference type="NCBI Taxonomy" id="412755"/>
    <lineage>
        <taxon>unclassified sequences</taxon>
        <taxon>metagenomes</taxon>
        <taxon>ecological metagenomes</taxon>
    </lineage>
</organism>
<dbReference type="InterPro" id="IPR011991">
    <property type="entry name" value="ArsR-like_HTH"/>
</dbReference>
<dbReference type="NCBIfam" id="NF033788">
    <property type="entry name" value="HTH_metalloreg"/>
    <property type="match status" value="1"/>
</dbReference>
<comment type="caution">
    <text evidence="5">The sequence shown here is derived from an EMBL/GenBank/DDBJ whole genome shotgun (WGS) entry which is preliminary data.</text>
</comment>
<accession>X0S1N1</accession>
<dbReference type="SMART" id="SM00418">
    <property type="entry name" value="HTH_ARSR"/>
    <property type="match status" value="1"/>
</dbReference>
<name>X0S1N1_9ZZZZ</name>
<sequence>ILNLLMERECCVCEVMQALDISQTRASRNLSALYDAGFLKLRKDGLWSLYSIDQEAMKEYFPDLVEAVRKGLEGNEAVALDRERLEKSERVGPGCAAQRNR</sequence>
<dbReference type="Pfam" id="PF01022">
    <property type="entry name" value="HTH_5"/>
    <property type="match status" value="1"/>
</dbReference>
<proteinExistence type="predicted"/>
<evidence type="ECO:0000256" key="2">
    <source>
        <dbReference type="ARBA" id="ARBA00023125"/>
    </source>
</evidence>
<feature type="domain" description="HTH arsR-type" evidence="4">
    <location>
        <begin position="1"/>
        <end position="72"/>
    </location>
</feature>
<dbReference type="SUPFAM" id="SSF46785">
    <property type="entry name" value="Winged helix' DNA-binding domain"/>
    <property type="match status" value="1"/>
</dbReference>
<dbReference type="PROSITE" id="PS50987">
    <property type="entry name" value="HTH_ARSR_2"/>
    <property type="match status" value="1"/>
</dbReference>
<keyword evidence="1" id="KW-0805">Transcription regulation</keyword>
<feature type="non-terminal residue" evidence="5">
    <location>
        <position position="1"/>
    </location>
</feature>
<dbReference type="AlphaFoldDB" id="X0S1N1"/>
<dbReference type="CDD" id="cd00090">
    <property type="entry name" value="HTH_ARSR"/>
    <property type="match status" value="1"/>
</dbReference>
<dbReference type="Gene3D" id="1.10.10.10">
    <property type="entry name" value="Winged helix-like DNA-binding domain superfamily/Winged helix DNA-binding domain"/>
    <property type="match status" value="1"/>
</dbReference>
<dbReference type="InterPro" id="IPR036388">
    <property type="entry name" value="WH-like_DNA-bd_sf"/>
</dbReference>
<keyword evidence="2" id="KW-0238">DNA-binding</keyword>
<dbReference type="PRINTS" id="PR00778">
    <property type="entry name" value="HTHARSR"/>
</dbReference>
<evidence type="ECO:0000313" key="5">
    <source>
        <dbReference type="EMBL" id="GAF69872.1"/>
    </source>
</evidence>
<evidence type="ECO:0000256" key="1">
    <source>
        <dbReference type="ARBA" id="ARBA00023015"/>
    </source>
</evidence>
<evidence type="ECO:0000259" key="4">
    <source>
        <dbReference type="PROSITE" id="PS50987"/>
    </source>
</evidence>
<dbReference type="InterPro" id="IPR001845">
    <property type="entry name" value="HTH_ArsR_DNA-bd_dom"/>
</dbReference>
<dbReference type="PANTHER" id="PTHR33154:SF18">
    <property type="entry name" value="ARSENICAL RESISTANCE OPERON REPRESSOR"/>
    <property type="match status" value="1"/>
</dbReference>
<dbReference type="GO" id="GO:0003677">
    <property type="term" value="F:DNA binding"/>
    <property type="evidence" value="ECO:0007669"/>
    <property type="project" value="UniProtKB-KW"/>
</dbReference>
<dbReference type="PANTHER" id="PTHR33154">
    <property type="entry name" value="TRANSCRIPTIONAL REGULATOR, ARSR FAMILY"/>
    <property type="match status" value="1"/>
</dbReference>
<protein>
    <recommendedName>
        <fullName evidence="4">HTH arsR-type domain-containing protein</fullName>
    </recommendedName>
</protein>
<dbReference type="GO" id="GO:0003700">
    <property type="term" value="F:DNA-binding transcription factor activity"/>
    <property type="evidence" value="ECO:0007669"/>
    <property type="project" value="InterPro"/>
</dbReference>
<gene>
    <name evidence="5" type="ORF">S01H1_17195</name>
</gene>
<dbReference type="EMBL" id="BARS01009104">
    <property type="protein sequence ID" value="GAF69872.1"/>
    <property type="molecule type" value="Genomic_DNA"/>
</dbReference>
<keyword evidence="3" id="KW-0804">Transcription</keyword>
<dbReference type="InterPro" id="IPR036390">
    <property type="entry name" value="WH_DNA-bd_sf"/>
</dbReference>
<evidence type="ECO:0000256" key="3">
    <source>
        <dbReference type="ARBA" id="ARBA00023163"/>
    </source>
</evidence>
<dbReference type="InterPro" id="IPR051081">
    <property type="entry name" value="HTH_MetalResp_TranReg"/>
</dbReference>